<evidence type="ECO:0000256" key="5">
    <source>
        <dbReference type="ARBA" id="ARBA00022723"/>
    </source>
</evidence>
<dbReference type="GO" id="GO:0005634">
    <property type="term" value="C:nucleus"/>
    <property type="evidence" value="ECO:0007669"/>
    <property type="project" value="UniProtKB-SubCell"/>
</dbReference>
<comment type="similarity">
    <text evidence="3">Belongs to the HARBI1 family.</text>
</comment>
<accession>A0ABD1KUK7</accession>
<dbReference type="AlphaFoldDB" id="A0ABD1KUK7"/>
<evidence type="ECO:0000256" key="1">
    <source>
        <dbReference type="ARBA" id="ARBA00001968"/>
    </source>
</evidence>
<reference evidence="9 10" key="1">
    <citation type="submission" date="2024-09" db="EMBL/GenBank/DDBJ databases">
        <title>A chromosome-level genome assembly of Gray's grenadier anchovy, Coilia grayii.</title>
        <authorList>
            <person name="Fu Z."/>
        </authorList>
    </citation>
    <scope>NUCLEOTIDE SEQUENCE [LARGE SCALE GENOMIC DNA]</scope>
    <source>
        <strain evidence="9">G4</strain>
        <tissue evidence="9">Muscle</tissue>
    </source>
</reference>
<dbReference type="InterPro" id="IPR045249">
    <property type="entry name" value="HARBI1-like"/>
</dbReference>
<dbReference type="GO" id="GO:0016787">
    <property type="term" value="F:hydrolase activity"/>
    <property type="evidence" value="ECO:0007669"/>
    <property type="project" value="UniProtKB-KW"/>
</dbReference>
<keyword evidence="4" id="KW-0540">Nuclease</keyword>
<evidence type="ECO:0000256" key="6">
    <source>
        <dbReference type="ARBA" id="ARBA00022801"/>
    </source>
</evidence>
<evidence type="ECO:0000259" key="8">
    <source>
        <dbReference type="Pfam" id="PF13359"/>
    </source>
</evidence>
<name>A0ABD1KUK7_9TELE</name>
<dbReference type="EMBL" id="JBHFQA010000002">
    <property type="protein sequence ID" value="KAL2102844.1"/>
    <property type="molecule type" value="Genomic_DNA"/>
</dbReference>
<dbReference type="PANTHER" id="PTHR22930">
    <property type="match status" value="1"/>
</dbReference>
<protein>
    <recommendedName>
        <fullName evidence="8">DDE Tnp4 domain-containing protein</fullName>
    </recommendedName>
</protein>
<gene>
    <name evidence="9" type="ORF">ACEWY4_002012</name>
</gene>
<evidence type="ECO:0000256" key="3">
    <source>
        <dbReference type="ARBA" id="ARBA00006958"/>
    </source>
</evidence>
<keyword evidence="5" id="KW-0479">Metal-binding</keyword>
<comment type="cofactor">
    <cofactor evidence="1">
        <name>a divalent metal cation</name>
        <dbReference type="ChEBI" id="CHEBI:60240"/>
    </cofactor>
</comment>
<dbReference type="GO" id="GO:0004518">
    <property type="term" value="F:nuclease activity"/>
    <property type="evidence" value="ECO:0007669"/>
    <property type="project" value="UniProtKB-KW"/>
</dbReference>
<evidence type="ECO:0000256" key="7">
    <source>
        <dbReference type="ARBA" id="ARBA00023242"/>
    </source>
</evidence>
<keyword evidence="7" id="KW-0539">Nucleus</keyword>
<evidence type="ECO:0000313" key="10">
    <source>
        <dbReference type="Proteomes" id="UP001591681"/>
    </source>
</evidence>
<dbReference type="InterPro" id="IPR027806">
    <property type="entry name" value="HARBI1_dom"/>
</dbReference>
<proteinExistence type="inferred from homology"/>
<comment type="subcellular location">
    <subcellularLocation>
        <location evidence="2">Nucleus</location>
    </subcellularLocation>
</comment>
<dbReference type="PANTHER" id="PTHR22930:SF236">
    <property type="entry name" value="PROTEIN ALP1-LIKE-RELATED"/>
    <property type="match status" value="1"/>
</dbReference>
<evidence type="ECO:0000256" key="4">
    <source>
        <dbReference type="ARBA" id="ARBA00022722"/>
    </source>
</evidence>
<organism evidence="9 10">
    <name type="scientific">Coilia grayii</name>
    <name type="common">Gray's grenadier anchovy</name>
    <dbReference type="NCBI Taxonomy" id="363190"/>
    <lineage>
        <taxon>Eukaryota</taxon>
        <taxon>Metazoa</taxon>
        <taxon>Chordata</taxon>
        <taxon>Craniata</taxon>
        <taxon>Vertebrata</taxon>
        <taxon>Euteleostomi</taxon>
        <taxon>Actinopterygii</taxon>
        <taxon>Neopterygii</taxon>
        <taxon>Teleostei</taxon>
        <taxon>Clupei</taxon>
        <taxon>Clupeiformes</taxon>
        <taxon>Clupeoidei</taxon>
        <taxon>Engraulidae</taxon>
        <taxon>Coilinae</taxon>
        <taxon>Coilia</taxon>
    </lineage>
</organism>
<dbReference type="GO" id="GO:0046872">
    <property type="term" value="F:metal ion binding"/>
    <property type="evidence" value="ECO:0007669"/>
    <property type="project" value="UniProtKB-KW"/>
</dbReference>
<dbReference type="Proteomes" id="UP001591681">
    <property type="component" value="Unassembled WGS sequence"/>
</dbReference>
<dbReference type="Pfam" id="PF13359">
    <property type="entry name" value="DDE_Tnp_4"/>
    <property type="match status" value="1"/>
</dbReference>
<keyword evidence="10" id="KW-1185">Reference proteome</keyword>
<keyword evidence="6" id="KW-0378">Hydrolase</keyword>
<comment type="caution">
    <text evidence="9">The sequence shown here is derived from an EMBL/GenBank/DDBJ whole genome shotgun (WGS) entry which is preliminary data.</text>
</comment>
<sequence>MRTQRRLRRKAMLAARRQRAIQRRTARLERASQRQQWMQMVMHDYCAKILRERKTWALARTSDWWENTAPNLTEEEWLEKFRVSRDTFRYICATLKPALQRQDTSFRLCLTLEKRIAIALHKLTSTADYKTVGNLFAVGCSTVCQTLQKFCQAVMTLLRPQLIPMPSQAKLAQMADYFEESFSIPQCVGAINVLHIPILKPPEDPADFCNRDGWHSIILQAVVDGKGMFWDINIGQPGSKDQESVLKMSAIWALASTTNVFSDRIRNICGTDVGYFILGDWTYPLQKWLLKPYAHTGWLTEAQEMYNVRTNGAHTVVGRAIGRLKGRWKCLSKRSDFSVRMVVDIVETCCTLHNLCELRMERFLPEWEDAHEVKFNGISWEGEEWSEERNALEQLFMQQQYNSSSFA</sequence>
<evidence type="ECO:0000313" key="9">
    <source>
        <dbReference type="EMBL" id="KAL2102844.1"/>
    </source>
</evidence>
<evidence type="ECO:0000256" key="2">
    <source>
        <dbReference type="ARBA" id="ARBA00004123"/>
    </source>
</evidence>
<feature type="domain" description="DDE Tnp4" evidence="8">
    <location>
        <begin position="194"/>
        <end position="354"/>
    </location>
</feature>